<dbReference type="InterPro" id="IPR032874">
    <property type="entry name" value="DDE_dom"/>
</dbReference>
<dbReference type="EMBL" id="FOVJ01000001">
    <property type="protein sequence ID" value="SFN30963.1"/>
    <property type="molecule type" value="Genomic_DNA"/>
</dbReference>
<dbReference type="InterPro" id="IPR047930">
    <property type="entry name" value="Transpos_IS6"/>
</dbReference>
<reference evidence="7" key="1">
    <citation type="submission" date="2016-10" db="EMBL/GenBank/DDBJ databases">
        <authorList>
            <person name="Varghese N."/>
        </authorList>
    </citation>
    <scope>NUCLEOTIDE SEQUENCE [LARGE SCALE GENOMIC DNA]</scope>
    <source>
        <strain evidence="7">Nsp8</strain>
    </source>
</reference>
<dbReference type="OrthoDB" id="8559598at2"/>
<dbReference type="RefSeq" id="WP_074794016.1">
    <property type="nucleotide sequence ID" value="NZ_FOVJ01000001.1"/>
</dbReference>
<dbReference type="Proteomes" id="UP000183107">
    <property type="component" value="Unassembled WGS sequence"/>
</dbReference>
<dbReference type="Gene3D" id="3.30.420.10">
    <property type="entry name" value="Ribonuclease H-like superfamily/Ribonuclease H"/>
    <property type="match status" value="1"/>
</dbReference>
<keyword evidence="3" id="KW-0238">DNA-binding</keyword>
<evidence type="ECO:0000256" key="1">
    <source>
        <dbReference type="ARBA" id="ARBA00002286"/>
    </source>
</evidence>
<proteinExistence type="predicted"/>
<dbReference type="SUPFAM" id="SSF53098">
    <property type="entry name" value="Ribonuclease H-like"/>
    <property type="match status" value="1"/>
</dbReference>
<evidence type="ECO:0000256" key="3">
    <source>
        <dbReference type="ARBA" id="ARBA00023125"/>
    </source>
</evidence>
<evidence type="ECO:0000256" key="4">
    <source>
        <dbReference type="ARBA" id="ARBA00023172"/>
    </source>
</evidence>
<organism evidence="6 7">
    <name type="scientific">Nitrosospira briensis</name>
    <dbReference type="NCBI Taxonomy" id="35799"/>
    <lineage>
        <taxon>Bacteria</taxon>
        <taxon>Pseudomonadati</taxon>
        <taxon>Pseudomonadota</taxon>
        <taxon>Betaproteobacteria</taxon>
        <taxon>Nitrosomonadales</taxon>
        <taxon>Nitrosomonadaceae</taxon>
        <taxon>Nitrosospira</taxon>
    </lineage>
</organism>
<dbReference type="PANTHER" id="PTHR35528">
    <property type="entry name" value="BLL1675 PROTEIN"/>
    <property type="match status" value="1"/>
</dbReference>
<dbReference type="Pfam" id="PF13610">
    <property type="entry name" value="DDE_Tnp_IS240"/>
    <property type="match status" value="1"/>
</dbReference>
<dbReference type="InterPro" id="IPR052183">
    <property type="entry name" value="IS_Transposase"/>
</dbReference>
<dbReference type="AlphaFoldDB" id="A0A1I4XZZ7"/>
<gene>
    <name evidence="6" type="ORF">SAMN05216386_0402</name>
</gene>
<dbReference type="GO" id="GO:0003677">
    <property type="term" value="F:DNA binding"/>
    <property type="evidence" value="ECO:0007669"/>
    <property type="project" value="UniProtKB-KW"/>
</dbReference>
<keyword evidence="2" id="KW-0815">Transposition</keyword>
<keyword evidence="7" id="KW-1185">Reference proteome</keyword>
<dbReference type="InterPro" id="IPR036397">
    <property type="entry name" value="RNaseH_sf"/>
</dbReference>
<evidence type="ECO:0000313" key="6">
    <source>
        <dbReference type="EMBL" id="SFN30963.1"/>
    </source>
</evidence>
<dbReference type="NCBIfam" id="NF033587">
    <property type="entry name" value="transpos_IS6"/>
    <property type="match status" value="1"/>
</dbReference>
<name>A0A1I4XZZ7_9PROT</name>
<accession>A0A1I4XZZ7</accession>
<evidence type="ECO:0000256" key="2">
    <source>
        <dbReference type="ARBA" id="ARBA00022578"/>
    </source>
</evidence>
<dbReference type="GO" id="GO:0032196">
    <property type="term" value="P:transposition"/>
    <property type="evidence" value="ECO:0007669"/>
    <property type="project" value="UniProtKB-KW"/>
</dbReference>
<comment type="function">
    <text evidence="1">Involved in the transposition of the insertion sequence.</text>
</comment>
<evidence type="ECO:0000259" key="5">
    <source>
        <dbReference type="Pfam" id="PF13610"/>
    </source>
</evidence>
<feature type="domain" description="DDE" evidence="5">
    <location>
        <begin position="72"/>
        <end position="211"/>
    </location>
</feature>
<evidence type="ECO:0000313" key="7">
    <source>
        <dbReference type="Proteomes" id="UP000183107"/>
    </source>
</evidence>
<dbReference type="GO" id="GO:0006310">
    <property type="term" value="P:DNA recombination"/>
    <property type="evidence" value="ECO:0007669"/>
    <property type="project" value="UniProtKB-KW"/>
</dbReference>
<keyword evidence="4" id="KW-0233">DNA recombination</keyword>
<dbReference type="PANTHER" id="PTHR35528:SF3">
    <property type="entry name" value="BLL1675 PROTEIN"/>
    <property type="match status" value="1"/>
</dbReference>
<protein>
    <submittedName>
        <fullName evidence="6">Transposase (Or an inactivated derivative)</fullName>
    </submittedName>
</protein>
<sequence>MSDFKWRHFRGVMILGCVRWYCKYGISYRDLEEMMLERCLDVDHTTLYRWVQHYAPEMEKRLRWFWKPTMGYSWRVDETYVKVKGKWAYLYRAIDKCGHTIDFYLSPTRNTQAAKRFLGKALKSMEPWAYPSAINTDKAPAYRSAMAELKAEGKCPPDTVHRQVKYLNNIIEADHGKLKRLLNPVRGFKSMKTAYDTIKGFELMRMFKKGQMDIWKWGQGLTGEIWLIERQFLIYRT</sequence>
<dbReference type="InterPro" id="IPR012337">
    <property type="entry name" value="RNaseH-like_sf"/>
</dbReference>